<comment type="caution">
    <text evidence="5">The sequence shown here is derived from an EMBL/GenBank/DDBJ whole genome shotgun (WGS) entry which is preliminary data.</text>
</comment>
<evidence type="ECO:0000256" key="1">
    <source>
        <dbReference type="ARBA" id="ARBA00023122"/>
    </source>
</evidence>
<dbReference type="SMART" id="SM00116">
    <property type="entry name" value="CBS"/>
    <property type="match status" value="2"/>
</dbReference>
<evidence type="ECO:0000313" key="6">
    <source>
        <dbReference type="Proteomes" id="UP001597267"/>
    </source>
</evidence>
<dbReference type="PANTHER" id="PTHR43080">
    <property type="entry name" value="CBS DOMAIN-CONTAINING PROTEIN CBSX3, MITOCHONDRIAL"/>
    <property type="match status" value="1"/>
</dbReference>
<dbReference type="InterPro" id="IPR051257">
    <property type="entry name" value="Diverse_CBS-Domain"/>
</dbReference>
<dbReference type="PANTHER" id="PTHR43080:SF2">
    <property type="entry name" value="CBS DOMAIN-CONTAINING PROTEIN"/>
    <property type="match status" value="1"/>
</dbReference>
<evidence type="ECO:0000256" key="2">
    <source>
        <dbReference type="PROSITE-ProRule" id="PRU00703"/>
    </source>
</evidence>
<dbReference type="CDD" id="cd04584">
    <property type="entry name" value="CBS_pair_AcuB_like"/>
    <property type="match status" value="1"/>
</dbReference>
<protein>
    <submittedName>
        <fullName evidence="5">CBS and ACT domain-containing protein</fullName>
    </submittedName>
</protein>
<feature type="domain" description="ACT" evidence="4">
    <location>
        <begin position="144"/>
        <end position="218"/>
    </location>
</feature>
<evidence type="ECO:0000259" key="3">
    <source>
        <dbReference type="PROSITE" id="PS51371"/>
    </source>
</evidence>
<name>A0ABW4JB19_9LACO</name>
<dbReference type="Proteomes" id="UP001597267">
    <property type="component" value="Unassembled WGS sequence"/>
</dbReference>
<sequence>MSVSDFMTTTLITVTPDVRINDAVDLMRTHKIHRLPVVDNGRLVGLVTQGIIEAAMPSKATSLSVYEMNYLLNKTTVKDVMEKSVLTIAPAASLEDAIYKMRQYNIGVLPVLDAQGHLQGIITNNDIFDAFLDLAGYNAGGTQVAVKTEKDEVGFLAKVGAALAENKYSILTLVVNRRANEQIIQIHVAATDPQGVKTALEAAGFEVVQAELAKNETD</sequence>
<dbReference type="SUPFAM" id="SSF54631">
    <property type="entry name" value="CBS-domain pair"/>
    <property type="match status" value="1"/>
</dbReference>
<dbReference type="InterPro" id="IPR002912">
    <property type="entry name" value="ACT_dom"/>
</dbReference>
<proteinExistence type="predicted"/>
<keyword evidence="6" id="KW-1185">Reference proteome</keyword>
<dbReference type="InterPro" id="IPR000644">
    <property type="entry name" value="CBS_dom"/>
</dbReference>
<dbReference type="Pfam" id="PF01842">
    <property type="entry name" value="ACT"/>
    <property type="match status" value="1"/>
</dbReference>
<dbReference type="PROSITE" id="PS51671">
    <property type="entry name" value="ACT"/>
    <property type="match status" value="1"/>
</dbReference>
<feature type="domain" description="CBS" evidence="3">
    <location>
        <begin position="81"/>
        <end position="140"/>
    </location>
</feature>
<dbReference type="Pfam" id="PF00571">
    <property type="entry name" value="CBS"/>
    <property type="match status" value="2"/>
</dbReference>
<feature type="domain" description="CBS" evidence="3">
    <location>
        <begin position="7"/>
        <end position="63"/>
    </location>
</feature>
<reference evidence="6" key="1">
    <citation type="journal article" date="2019" name="Int. J. Syst. Evol. Microbiol.">
        <title>The Global Catalogue of Microorganisms (GCM) 10K type strain sequencing project: providing services to taxonomists for standard genome sequencing and annotation.</title>
        <authorList>
            <consortium name="The Broad Institute Genomics Platform"/>
            <consortium name="The Broad Institute Genome Sequencing Center for Infectious Disease"/>
            <person name="Wu L."/>
            <person name="Ma J."/>
        </authorList>
    </citation>
    <scope>NUCLEOTIDE SEQUENCE [LARGE SCALE GENOMIC DNA]</scope>
    <source>
        <strain evidence="6">CCM 8896</strain>
    </source>
</reference>
<dbReference type="EMBL" id="JBHTOP010000022">
    <property type="protein sequence ID" value="MFD1672112.1"/>
    <property type="molecule type" value="Genomic_DNA"/>
</dbReference>
<dbReference type="SUPFAM" id="SSF55021">
    <property type="entry name" value="ACT-like"/>
    <property type="match status" value="1"/>
</dbReference>
<dbReference type="PROSITE" id="PS51371">
    <property type="entry name" value="CBS"/>
    <property type="match status" value="2"/>
</dbReference>
<evidence type="ECO:0000313" key="5">
    <source>
        <dbReference type="EMBL" id="MFD1672112.1"/>
    </source>
</evidence>
<dbReference type="Gene3D" id="3.10.580.10">
    <property type="entry name" value="CBS-domain"/>
    <property type="match status" value="1"/>
</dbReference>
<keyword evidence="1 2" id="KW-0129">CBS domain</keyword>
<gene>
    <name evidence="5" type="ORF">ACFQ5M_08390</name>
</gene>
<dbReference type="RefSeq" id="WP_125715532.1">
    <property type="nucleotide sequence ID" value="NZ_JBHTOP010000022.1"/>
</dbReference>
<dbReference type="InterPro" id="IPR045865">
    <property type="entry name" value="ACT-like_dom_sf"/>
</dbReference>
<evidence type="ECO:0000259" key="4">
    <source>
        <dbReference type="PROSITE" id="PS51671"/>
    </source>
</evidence>
<accession>A0ABW4JB19</accession>
<dbReference type="InterPro" id="IPR046342">
    <property type="entry name" value="CBS_dom_sf"/>
</dbReference>
<organism evidence="5 6">
    <name type="scientific">Agrilactobacillus yilanensis</name>
    <dbReference type="NCBI Taxonomy" id="2485997"/>
    <lineage>
        <taxon>Bacteria</taxon>
        <taxon>Bacillati</taxon>
        <taxon>Bacillota</taxon>
        <taxon>Bacilli</taxon>
        <taxon>Lactobacillales</taxon>
        <taxon>Lactobacillaceae</taxon>
        <taxon>Agrilactobacillus</taxon>
    </lineage>
</organism>